<dbReference type="Pfam" id="PF02687">
    <property type="entry name" value="FtsX"/>
    <property type="match status" value="1"/>
</dbReference>
<evidence type="ECO:0000256" key="4">
    <source>
        <dbReference type="ARBA" id="ARBA00022475"/>
    </source>
</evidence>
<reference evidence="11 12" key="1">
    <citation type="submission" date="2017-08" db="EMBL/GenBank/DDBJ databases">
        <title>Fine stratification of microbial communities through a metagenomic profile of the photic zone.</title>
        <authorList>
            <person name="Haro-Moreno J.M."/>
            <person name="Lopez-Perez M."/>
            <person name="De La Torre J."/>
            <person name="Picazo A."/>
            <person name="Camacho A."/>
            <person name="Rodriguez-Valera F."/>
        </authorList>
    </citation>
    <scope>NUCLEOTIDE SEQUENCE [LARGE SCALE GENOMIC DNA]</scope>
    <source>
        <strain evidence="11">MED-G28</strain>
    </source>
</reference>
<evidence type="ECO:0000259" key="9">
    <source>
        <dbReference type="Pfam" id="PF02687"/>
    </source>
</evidence>
<evidence type="ECO:0000256" key="7">
    <source>
        <dbReference type="ARBA" id="ARBA00023136"/>
    </source>
</evidence>
<dbReference type="Proteomes" id="UP000219329">
    <property type="component" value="Unassembled WGS sequence"/>
</dbReference>
<dbReference type="NCBIfam" id="TIGR02212">
    <property type="entry name" value="lolCE"/>
    <property type="match status" value="1"/>
</dbReference>
<keyword evidence="7 8" id="KW-0472">Membrane</keyword>
<evidence type="ECO:0000313" key="12">
    <source>
        <dbReference type="Proteomes" id="UP000219329"/>
    </source>
</evidence>
<dbReference type="GO" id="GO:0042953">
    <property type="term" value="P:lipoprotein transport"/>
    <property type="evidence" value="ECO:0007669"/>
    <property type="project" value="InterPro"/>
</dbReference>
<dbReference type="AlphaFoldDB" id="A0A2A5WG72"/>
<keyword evidence="6 8" id="KW-1133">Transmembrane helix</keyword>
<name>A0A2A5WG72_9GAMM</name>
<comment type="caution">
    <text evidence="11">The sequence shown here is derived from an EMBL/GenBank/DDBJ whole genome shotgun (WGS) entry which is preliminary data.</text>
</comment>
<dbReference type="PANTHER" id="PTHR30489">
    <property type="entry name" value="LIPOPROTEIN-RELEASING SYSTEM TRANSMEMBRANE PROTEIN LOLE"/>
    <property type="match status" value="1"/>
</dbReference>
<dbReference type="EMBL" id="NTJZ01000001">
    <property type="protein sequence ID" value="PDH35278.1"/>
    <property type="molecule type" value="Genomic_DNA"/>
</dbReference>
<evidence type="ECO:0000256" key="5">
    <source>
        <dbReference type="ARBA" id="ARBA00022692"/>
    </source>
</evidence>
<dbReference type="InterPro" id="IPR051447">
    <property type="entry name" value="Lipoprotein-release_system"/>
</dbReference>
<accession>A0A2A5WG72</accession>
<protein>
    <submittedName>
        <fullName evidence="11">Lipoprotein-releasing system transmembrane subunit LolC</fullName>
    </submittedName>
</protein>
<dbReference type="InterPro" id="IPR011925">
    <property type="entry name" value="LolCE_TM"/>
</dbReference>
<gene>
    <name evidence="11" type="ORF">CNF02_00735</name>
</gene>
<dbReference type="PANTHER" id="PTHR30489:SF0">
    <property type="entry name" value="LIPOPROTEIN-RELEASING SYSTEM TRANSMEMBRANE PROTEIN LOLE"/>
    <property type="match status" value="1"/>
</dbReference>
<evidence type="ECO:0000256" key="2">
    <source>
        <dbReference type="ARBA" id="ARBA00005236"/>
    </source>
</evidence>
<keyword evidence="11" id="KW-0449">Lipoprotein</keyword>
<evidence type="ECO:0000313" key="11">
    <source>
        <dbReference type="EMBL" id="PDH35278.1"/>
    </source>
</evidence>
<feature type="transmembrane region" description="Helical" evidence="8">
    <location>
        <begin position="29"/>
        <end position="55"/>
    </location>
</feature>
<comment type="similarity">
    <text evidence="2">Belongs to the ABC-4 integral membrane protein family. LolC/E subfamily.</text>
</comment>
<evidence type="ECO:0000256" key="6">
    <source>
        <dbReference type="ARBA" id="ARBA00022989"/>
    </source>
</evidence>
<organism evidence="11 12">
    <name type="scientific">OM182 bacterium MED-G28</name>
    <dbReference type="NCBI Taxonomy" id="1986256"/>
    <lineage>
        <taxon>Bacteria</taxon>
        <taxon>Pseudomonadati</taxon>
        <taxon>Pseudomonadota</taxon>
        <taxon>Gammaproteobacteria</taxon>
        <taxon>OMG group</taxon>
        <taxon>OM182 clade</taxon>
    </lineage>
</organism>
<evidence type="ECO:0000259" key="10">
    <source>
        <dbReference type="Pfam" id="PF12704"/>
    </source>
</evidence>
<feature type="transmembrane region" description="Helical" evidence="8">
    <location>
        <begin position="327"/>
        <end position="349"/>
    </location>
</feature>
<sequence length="423" mass="46238">MGNYMNESPVSIPKYIALRYVSVGKHSHLVSFMSVICIAGLSLGIGILITVLSVMNGFDIEMRENILGIVPHVTVSSDENLSSEQWQNISQIIHESSTVISSVPVIEVAGVIATEQSSKGVLVNGINAELESSVSAIRRFINSGSLSALEEERWGIIIGQTLAERLDVSLNDRIDLYSPSITLNPLTPLANFRKFEVVGIFRVGAQELDNELVMINIDAARALFRLRTPYNGLRIRTSDVLQADTTRSQLAAELPGTVRTSSWTAQFGAIYENIRFSRSIISFMLWLLIGVAAFNLIVSLIMIVRDKTGDIAILRTLGASPKLINRIFMWQGCLIGAIGIVIGVVLGIIGSLQITNIAEFIERRLSIQLLNAEVYPIDFLPSQLSAIDVFLVTVGVFSLSLLATIYPARRAAAIQPAEALRIE</sequence>
<proteinExistence type="inferred from homology"/>
<dbReference type="GO" id="GO:0098797">
    <property type="term" value="C:plasma membrane protein complex"/>
    <property type="evidence" value="ECO:0007669"/>
    <property type="project" value="TreeGrafter"/>
</dbReference>
<feature type="transmembrane region" description="Helical" evidence="8">
    <location>
        <begin position="283"/>
        <end position="306"/>
    </location>
</feature>
<evidence type="ECO:0000256" key="3">
    <source>
        <dbReference type="ARBA" id="ARBA00022448"/>
    </source>
</evidence>
<keyword evidence="5 8" id="KW-0812">Transmembrane</keyword>
<feature type="domain" description="MacB-like periplasmic core" evidence="10">
    <location>
        <begin position="34"/>
        <end position="252"/>
    </location>
</feature>
<feature type="domain" description="ABC3 transporter permease C-terminal" evidence="9">
    <location>
        <begin position="283"/>
        <end position="416"/>
    </location>
</feature>
<dbReference type="GO" id="GO:0044874">
    <property type="term" value="P:lipoprotein localization to outer membrane"/>
    <property type="evidence" value="ECO:0007669"/>
    <property type="project" value="TreeGrafter"/>
</dbReference>
<dbReference type="InterPro" id="IPR025857">
    <property type="entry name" value="MacB_PCD"/>
</dbReference>
<evidence type="ECO:0000256" key="1">
    <source>
        <dbReference type="ARBA" id="ARBA00004651"/>
    </source>
</evidence>
<dbReference type="InterPro" id="IPR003838">
    <property type="entry name" value="ABC3_permease_C"/>
</dbReference>
<feature type="transmembrane region" description="Helical" evidence="8">
    <location>
        <begin position="384"/>
        <end position="406"/>
    </location>
</feature>
<keyword evidence="4" id="KW-1003">Cell membrane</keyword>
<keyword evidence="3" id="KW-0813">Transport</keyword>
<evidence type="ECO:0000256" key="8">
    <source>
        <dbReference type="SAM" id="Phobius"/>
    </source>
</evidence>
<dbReference type="Pfam" id="PF12704">
    <property type="entry name" value="MacB_PCD"/>
    <property type="match status" value="1"/>
</dbReference>
<comment type="subcellular location">
    <subcellularLocation>
        <location evidence="1">Cell membrane</location>
        <topology evidence="1">Multi-pass membrane protein</topology>
    </subcellularLocation>
</comment>